<keyword evidence="3" id="KW-0805">Transcription regulation</keyword>
<feature type="region of interest" description="Disordered" evidence="6">
    <location>
        <begin position="514"/>
        <end position="544"/>
    </location>
</feature>
<keyword evidence="5" id="KW-0539">Nucleus</keyword>
<dbReference type="GO" id="GO:0000981">
    <property type="term" value="F:DNA-binding transcription factor activity, RNA polymerase II-specific"/>
    <property type="evidence" value="ECO:0007669"/>
    <property type="project" value="InterPro"/>
</dbReference>
<dbReference type="Pfam" id="PF04082">
    <property type="entry name" value="Fungal_trans"/>
    <property type="match status" value="1"/>
</dbReference>
<dbReference type="PANTHER" id="PTHR47660:SF2">
    <property type="entry name" value="TRANSCRIPTION FACTOR WITH C2H2 AND ZN(2)-CYS(6) DNA BINDING DOMAIN (EUROFUNG)"/>
    <property type="match status" value="1"/>
</dbReference>
<dbReference type="GeneID" id="27315769"/>
<dbReference type="InterPro" id="IPR007219">
    <property type="entry name" value="XnlR_reg_dom"/>
</dbReference>
<dbReference type="Gene3D" id="4.10.240.10">
    <property type="entry name" value="Zn(2)-C6 fungal-type DNA-binding domain"/>
    <property type="match status" value="1"/>
</dbReference>
<organism evidence="8 9">
    <name type="scientific">Verruconis gallopava</name>
    <dbReference type="NCBI Taxonomy" id="253628"/>
    <lineage>
        <taxon>Eukaryota</taxon>
        <taxon>Fungi</taxon>
        <taxon>Dikarya</taxon>
        <taxon>Ascomycota</taxon>
        <taxon>Pezizomycotina</taxon>
        <taxon>Dothideomycetes</taxon>
        <taxon>Pleosporomycetidae</taxon>
        <taxon>Venturiales</taxon>
        <taxon>Sympoventuriaceae</taxon>
        <taxon>Verruconis</taxon>
    </lineage>
</organism>
<keyword evidence="9" id="KW-1185">Reference proteome</keyword>
<keyword evidence="1" id="KW-0479">Metal-binding</keyword>
<gene>
    <name evidence="8" type="ORF">PV09_07796</name>
</gene>
<dbReference type="SMART" id="SM00066">
    <property type="entry name" value="GAL4"/>
    <property type="match status" value="1"/>
</dbReference>
<dbReference type="PROSITE" id="PS50048">
    <property type="entry name" value="ZN2_CY6_FUNGAL_2"/>
    <property type="match status" value="1"/>
</dbReference>
<dbReference type="Proteomes" id="UP000053259">
    <property type="component" value="Unassembled WGS sequence"/>
</dbReference>
<reference evidence="8 9" key="1">
    <citation type="submission" date="2015-01" db="EMBL/GenBank/DDBJ databases">
        <title>The Genome Sequence of Ochroconis gallopava CBS43764.</title>
        <authorList>
            <consortium name="The Broad Institute Genomics Platform"/>
            <person name="Cuomo C."/>
            <person name="de Hoog S."/>
            <person name="Gorbushina A."/>
            <person name="Stielow B."/>
            <person name="Teixiera M."/>
            <person name="Abouelleil A."/>
            <person name="Chapman S.B."/>
            <person name="Priest M."/>
            <person name="Young S.K."/>
            <person name="Wortman J."/>
            <person name="Nusbaum C."/>
            <person name="Birren B."/>
        </authorList>
    </citation>
    <scope>NUCLEOTIDE SEQUENCE [LARGE SCALE GENOMIC DNA]</scope>
    <source>
        <strain evidence="8 9">CBS 43764</strain>
    </source>
</reference>
<dbReference type="OrthoDB" id="5958943at2759"/>
<dbReference type="GO" id="GO:0003677">
    <property type="term" value="F:DNA binding"/>
    <property type="evidence" value="ECO:0007669"/>
    <property type="project" value="InterPro"/>
</dbReference>
<dbReference type="EMBL" id="KN847561">
    <property type="protein sequence ID" value="KIW00598.1"/>
    <property type="molecule type" value="Genomic_DNA"/>
</dbReference>
<dbReference type="PANTHER" id="PTHR47660">
    <property type="entry name" value="TRANSCRIPTION FACTOR WITH C2H2 AND ZN(2)-CYS(6) DNA BINDING DOMAIN (EUROFUNG)-RELATED-RELATED"/>
    <property type="match status" value="1"/>
</dbReference>
<evidence type="ECO:0000256" key="1">
    <source>
        <dbReference type="ARBA" id="ARBA00022723"/>
    </source>
</evidence>
<feature type="region of interest" description="Disordered" evidence="6">
    <location>
        <begin position="1"/>
        <end position="37"/>
    </location>
</feature>
<dbReference type="InterPro" id="IPR036864">
    <property type="entry name" value="Zn2-C6_fun-type_DNA-bd_sf"/>
</dbReference>
<feature type="domain" description="Zn(2)-C6 fungal-type" evidence="7">
    <location>
        <begin position="43"/>
        <end position="88"/>
    </location>
</feature>
<evidence type="ECO:0000313" key="9">
    <source>
        <dbReference type="Proteomes" id="UP000053259"/>
    </source>
</evidence>
<sequence>MEKELTTATNSETQAWRASSTPSDFSQSANAYGDSPRRRQYQSCDYCRKRRRACNAIRLGINPFKQGQDDAKEIACTTCHRANRSCTFNWLLDGSKKLPPGIKIQLPAQVRKIPTENETLKTSRPSVASSSASVSAESPTSGVDKAARCEKNEGYPAVHHRSPPNVVTAFFVGKDPFQFSVPENVVGQPESEGGEVQSFYPTPWSSTPLSVYDIPPAEGLTQHPWETRSAVIENLSHIASRSDEVGGSTASIGAFYEEDLLEESEDPKWRLRQTQGLRHERRQEESYMDSVNTRQAIADVVPRQRPSFLAGPELNLTSSSIKSFFIAGLKKIYENSMETSLSCWVTRENSPYEKRIWSLRRRTASRISTDSTPSNLYQRAYYLDNVLSTLRPNPLTAAENALASEVLGLAVLAFASQWPSSTRSSSQGGVSAADISEKFTTPKLLDSNELEYMIRQSLWTQLNKCLTRLSDCDSFRVITAKLILFFITRPLNWEEKILMEEFINADALPKESRGEASAKVDSQDAAAGTQSSKHSTKRTSRKPQTLFDLLNPEDPIDHLSVVMQQLSTWSTRIKIFLHRTSLAGQTANIPLLNQLEHVRRAVLQACPQFNLLFWFSIMLDTARSTLHRRPLVFVDTETENHIIKHDPQDLPSTEDPAGNQEASSSGVGSLTRAFQRLEIWQPLQQMAPSPCDDPFECPRTDFEKRMASVLQEATPMTVLIIRKVAHLQAAISASSTDDEIERCIAEILNVCGTWNVRYGQFLDNCIAEHTALPFTVRSWYITTFGHWYVGYLRGIELIDDHDTRSASHTIQRSLRLSTCLILRLQKEASYRLAEIAHVSCQDIANNVIDRTNREYHSSIRPGSILTEPAPDVMIFGLKSACDIMLTWLRILREPVAPLDARAAWVQTNIEAHDMVRHIRSCVDAMNQLGRLSSFAEVNGKVYGKRLDDLVELESANLCKYDLCKKHIARWHSEAFESHRKTTIGNKTDCQDPNDLNKIARGAYPSSSQEKAAEEMIAVETEPLRAATSRSSVVESLTSAFATVASQAADESIPIQTRLQDLENVGNNSTASTHTFEAAVSPSQSRIEQQVERDQNNYATQHWGIFDFALSAPSVPVNVLDFDMQPIRYQPPLCNSSASYEDGPQMSLVKITSQAFRESPWIWQPTHNDRGGIDRINFPSPTYHALLRFRLAEKIIPEPTSRSVCDRIYRLVLDTCSPLTPSSYIQTALNSNLVNALISRFLKSHSISQLSWIHIPSLNFIDEPPELLLAMLVAGASISPESGIRRLSNELYEPLRIATSGLFERDNRNIRDLQSLQTFALLLDIGIWSGDRRQMEISEGFSHVLNTMLRRGGNFQSTQVSEAWPVVSDGHQTLELKWKNWTKAESFSRLVFHIMVRDACGSMSFITQPLLSQAEITLSAPISSDLWTAADSKTWARLYHEKLAQKASYLPSVQDICNENLLLTQWDKIIDTRACIWLILSNLWARIWKYHDLQNSLEAAPHTSCSTMSLVIDTLRNDLEQSIEYFRLVGVQCMEACDPGARMLVEYESMVIYAPIEDIQRLVGKYGEDAALKVQPKMEIWVSSNRARKALWHAGQIFRAAKCVPVGALRDYLAVTVYHVGIIFWAYAILKHNSAPICALQDEEQVHLDGDEGTLVQRFVALGRGTPVIKLDGHISPSGVDEALAINSPCQVMKAINVLIIHGASGGVEEACPDLVRKLSRLIHTLSYAAQVMLCLRG</sequence>
<evidence type="ECO:0000259" key="7">
    <source>
        <dbReference type="PROSITE" id="PS50048"/>
    </source>
</evidence>
<feature type="compositionally biased region" description="Polar residues" evidence="6">
    <location>
        <begin position="1"/>
        <end position="30"/>
    </location>
</feature>
<protein>
    <recommendedName>
        <fullName evidence="7">Zn(2)-C6 fungal-type domain-containing protein</fullName>
    </recommendedName>
</protein>
<dbReference type="VEuPathDB" id="FungiDB:PV09_07796"/>
<evidence type="ECO:0000256" key="2">
    <source>
        <dbReference type="ARBA" id="ARBA00022833"/>
    </source>
</evidence>
<evidence type="ECO:0000256" key="5">
    <source>
        <dbReference type="ARBA" id="ARBA00023242"/>
    </source>
</evidence>
<evidence type="ECO:0000256" key="4">
    <source>
        <dbReference type="ARBA" id="ARBA00023163"/>
    </source>
</evidence>
<feature type="region of interest" description="Disordered" evidence="6">
    <location>
        <begin position="644"/>
        <end position="665"/>
    </location>
</feature>
<keyword evidence="2" id="KW-0862">Zinc</keyword>
<dbReference type="RefSeq" id="XP_016210467.1">
    <property type="nucleotide sequence ID" value="XM_016361607.1"/>
</dbReference>
<dbReference type="GO" id="GO:0006351">
    <property type="term" value="P:DNA-templated transcription"/>
    <property type="evidence" value="ECO:0007669"/>
    <property type="project" value="InterPro"/>
</dbReference>
<feature type="region of interest" description="Disordered" evidence="6">
    <location>
        <begin position="115"/>
        <end position="145"/>
    </location>
</feature>
<dbReference type="InParanoid" id="A0A0D2A1M0"/>
<evidence type="ECO:0000256" key="3">
    <source>
        <dbReference type="ARBA" id="ARBA00023015"/>
    </source>
</evidence>
<name>A0A0D2A1M0_9PEZI</name>
<dbReference type="HOGENOM" id="CLU_239794_0_0_1"/>
<proteinExistence type="predicted"/>
<keyword evidence="4" id="KW-0804">Transcription</keyword>
<accession>A0A0D2A1M0</accession>
<dbReference type="CDD" id="cd00067">
    <property type="entry name" value="GAL4"/>
    <property type="match status" value="1"/>
</dbReference>
<feature type="compositionally biased region" description="Low complexity" evidence="6">
    <location>
        <begin position="122"/>
        <end position="141"/>
    </location>
</feature>
<dbReference type="InterPro" id="IPR001138">
    <property type="entry name" value="Zn2Cys6_DnaBD"/>
</dbReference>
<dbReference type="GO" id="GO:0008270">
    <property type="term" value="F:zinc ion binding"/>
    <property type="evidence" value="ECO:0007669"/>
    <property type="project" value="InterPro"/>
</dbReference>
<evidence type="ECO:0000313" key="8">
    <source>
        <dbReference type="EMBL" id="KIW00598.1"/>
    </source>
</evidence>
<evidence type="ECO:0000256" key="6">
    <source>
        <dbReference type="SAM" id="MobiDB-lite"/>
    </source>
</evidence>
<dbReference type="SUPFAM" id="SSF57701">
    <property type="entry name" value="Zn2/Cys6 DNA-binding domain"/>
    <property type="match status" value="1"/>
</dbReference>
<dbReference type="STRING" id="253628.A0A0D2A1M0"/>